<feature type="transmembrane region" description="Helical" evidence="1">
    <location>
        <begin position="316"/>
        <end position="335"/>
    </location>
</feature>
<gene>
    <name evidence="2" type="ORF">GCM10008967_06580</name>
</gene>
<sequence length="421" mass="47906">MNEKTRTKITYGYGLFTILLISRWSTGNTLFASPESLLRFGFSGGIVFALAGCFSFFALIPLVQRVRTQTKHREFLPLLEERLTERAFLWTKRIMVLAVYFGMIGIGLAVGLLLYAIFYIPVPIGVALFFLFGWLLVVIGNLEWFTNFNVMKVGLLLLLMVMMLIHAFLFDGTEPVYKGVRLYHPYLFFIEFDQILPLLTAFWLAILGNMLMDGKMWGVLLKANKTRFRRGLFITGLVWTTIPFGFTMMVLASIYKGGFDSIFTVFEKMLHRYDSWPITTILFFVLFVILLDTFWTQVRSLHMLKGAVLPKKVNQTLLLLVILLGVVPAIIYYQSITLLDLFFIFGSYYASTLPVFGFIFWRNQRVGLEGPIIVGVGTIVGWACYCVGMGYVSVIMAFMTAFGLMLVSVYGLKKGILFVGK</sequence>
<feature type="transmembrane region" description="Helical" evidence="1">
    <location>
        <begin position="186"/>
        <end position="211"/>
    </location>
</feature>
<feature type="transmembrane region" description="Helical" evidence="1">
    <location>
        <begin position="153"/>
        <end position="170"/>
    </location>
</feature>
<dbReference type="EMBL" id="BAAADJ010000005">
    <property type="protein sequence ID" value="GAA0318683.1"/>
    <property type="molecule type" value="Genomic_DNA"/>
</dbReference>
<accession>A0ABN0VWH7</accession>
<keyword evidence="1" id="KW-1133">Transmembrane helix</keyword>
<reference evidence="2 3" key="1">
    <citation type="journal article" date="2019" name="Int. J. Syst. Evol. Microbiol.">
        <title>The Global Catalogue of Microorganisms (GCM) 10K type strain sequencing project: providing services to taxonomists for standard genome sequencing and annotation.</title>
        <authorList>
            <consortium name="The Broad Institute Genomics Platform"/>
            <consortium name="The Broad Institute Genome Sequencing Center for Infectious Disease"/>
            <person name="Wu L."/>
            <person name="Ma J."/>
        </authorList>
    </citation>
    <scope>NUCLEOTIDE SEQUENCE [LARGE SCALE GENOMIC DNA]</scope>
    <source>
        <strain evidence="2 3">JCM 9731</strain>
    </source>
</reference>
<comment type="caution">
    <text evidence="2">The sequence shown here is derived from an EMBL/GenBank/DDBJ whole genome shotgun (WGS) entry which is preliminary data.</text>
</comment>
<evidence type="ECO:0000313" key="3">
    <source>
        <dbReference type="Proteomes" id="UP001500782"/>
    </source>
</evidence>
<feature type="transmembrane region" description="Helical" evidence="1">
    <location>
        <begin position="124"/>
        <end position="146"/>
    </location>
</feature>
<keyword evidence="1" id="KW-0812">Transmembrane</keyword>
<feature type="transmembrane region" description="Helical" evidence="1">
    <location>
        <begin position="341"/>
        <end position="361"/>
    </location>
</feature>
<feature type="transmembrane region" description="Helical" evidence="1">
    <location>
        <begin position="368"/>
        <end position="385"/>
    </location>
</feature>
<feature type="transmembrane region" description="Helical" evidence="1">
    <location>
        <begin position="37"/>
        <end position="63"/>
    </location>
</feature>
<evidence type="ECO:0000256" key="1">
    <source>
        <dbReference type="SAM" id="Phobius"/>
    </source>
</evidence>
<keyword evidence="1" id="KW-0472">Membrane</keyword>
<organism evidence="2 3">
    <name type="scientific">Bacillus carboniphilus</name>
    <dbReference type="NCBI Taxonomy" id="86663"/>
    <lineage>
        <taxon>Bacteria</taxon>
        <taxon>Bacillati</taxon>
        <taxon>Bacillota</taxon>
        <taxon>Bacilli</taxon>
        <taxon>Bacillales</taxon>
        <taxon>Bacillaceae</taxon>
        <taxon>Bacillus</taxon>
    </lineage>
</organism>
<keyword evidence="3" id="KW-1185">Reference proteome</keyword>
<dbReference type="Proteomes" id="UP001500782">
    <property type="component" value="Unassembled WGS sequence"/>
</dbReference>
<feature type="transmembrane region" description="Helical" evidence="1">
    <location>
        <begin position="94"/>
        <end position="118"/>
    </location>
</feature>
<feature type="transmembrane region" description="Helical" evidence="1">
    <location>
        <begin position="391"/>
        <end position="412"/>
    </location>
</feature>
<feature type="transmembrane region" description="Helical" evidence="1">
    <location>
        <begin position="12"/>
        <end position="31"/>
    </location>
</feature>
<feature type="transmembrane region" description="Helical" evidence="1">
    <location>
        <begin position="232"/>
        <end position="255"/>
    </location>
</feature>
<proteinExistence type="predicted"/>
<feature type="transmembrane region" description="Helical" evidence="1">
    <location>
        <begin position="275"/>
        <end position="295"/>
    </location>
</feature>
<protein>
    <submittedName>
        <fullName evidence="2">Sodium:solute symporter</fullName>
    </submittedName>
</protein>
<name>A0ABN0VWH7_9BACI</name>
<evidence type="ECO:0000313" key="2">
    <source>
        <dbReference type="EMBL" id="GAA0318683.1"/>
    </source>
</evidence>
<dbReference type="RefSeq" id="WP_343796338.1">
    <property type="nucleotide sequence ID" value="NZ_BAAADJ010000005.1"/>
</dbReference>